<feature type="domain" description="NADH:quinone oxidoreductase/Mrp antiporter transmembrane" evidence="7">
    <location>
        <begin position="155"/>
        <end position="469"/>
    </location>
</feature>
<keyword evidence="5" id="KW-0874">Quinone</keyword>
<feature type="transmembrane region" description="Helical" evidence="5">
    <location>
        <begin position="365"/>
        <end position="387"/>
    </location>
</feature>
<feature type="transmembrane region" description="Helical" evidence="5">
    <location>
        <begin position="528"/>
        <end position="552"/>
    </location>
</feature>
<dbReference type="GO" id="GO:0048038">
    <property type="term" value="F:quinone binding"/>
    <property type="evidence" value="ECO:0007669"/>
    <property type="project" value="UniProtKB-KW"/>
</dbReference>
<keyword evidence="5" id="KW-0520">NAD</keyword>
<evidence type="ECO:0000256" key="4">
    <source>
        <dbReference type="ARBA" id="ARBA00023136"/>
    </source>
</evidence>
<feature type="transmembrane region" description="Helical" evidence="5">
    <location>
        <begin position="421"/>
        <end position="443"/>
    </location>
</feature>
<dbReference type="NCBIfam" id="NF004441">
    <property type="entry name" value="PRK05777.1-4"/>
    <property type="match status" value="1"/>
</dbReference>
<dbReference type="Proteomes" id="UP000292118">
    <property type="component" value="Chromosome"/>
</dbReference>
<comment type="similarity">
    <text evidence="5">Belongs to the complex I subunit 2 family.</text>
</comment>
<dbReference type="KEGG" id="xya:ET471_07805"/>
<feature type="transmembrane region" description="Helical" evidence="5">
    <location>
        <begin position="41"/>
        <end position="62"/>
    </location>
</feature>
<feature type="transmembrane region" description="Helical" evidence="5">
    <location>
        <begin position="455"/>
        <end position="476"/>
    </location>
</feature>
<dbReference type="NCBIfam" id="TIGR01770">
    <property type="entry name" value="NDH_I_N"/>
    <property type="match status" value="1"/>
</dbReference>
<protein>
    <recommendedName>
        <fullName evidence="5">NADH-quinone oxidoreductase subunit N</fullName>
        <ecNumber evidence="5">7.1.1.-</ecNumber>
    </recommendedName>
    <alternativeName>
        <fullName evidence="5">NADH dehydrogenase I subunit N</fullName>
    </alternativeName>
    <alternativeName>
        <fullName evidence="5">NDH-1 subunit N</fullName>
    </alternativeName>
</protein>
<keyword evidence="5" id="KW-1278">Translocase</keyword>
<keyword evidence="3 5" id="KW-1133">Transmembrane helix</keyword>
<feature type="transmembrane region" description="Helical" evidence="5">
    <location>
        <begin position="275"/>
        <end position="299"/>
    </location>
</feature>
<evidence type="ECO:0000256" key="5">
    <source>
        <dbReference type="HAMAP-Rule" id="MF_00445"/>
    </source>
</evidence>
<organism evidence="8 9">
    <name type="scientific">Xylanimonas protaetiae</name>
    <dbReference type="NCBI Taxonomy" id="2509457"/>
    <lineage>
        <taxon>Bacteria</taxon>
        <taxon>Bacillati</taxon>
        <taxon>Actinomycetota</taxon>
        <taxon>Actinomycetes</taxon>
        <taxon>Micrococcales</taxon>
        <taxon>Promicromonosporaceae</taxon>
        <taxon>Xylanimonas</taxon>
    </lineage>
</organism>
<feature type="transmembrane region" description="Helical" evidence="5">
    <location>
        <begin position="137"/>
        <end position="153"/>
    </location>
</feature>
<keyword evidence="2 5" id="KW-0812">Transmembrane</keyword>
<comment type="subunit">
    <text evidence="5">NDH-1 is composed of 14 different subunits. Subunits NuoA, H, J, K, L, M, N constitute the membrane sector of the complex.</text>
</comment>
<keyword evidence="8" id="KW-0560">Oxidoreductase</keyword>
<evidence type="ECO:0000313" key="8">
    <source>
        <dbReference type="EMBL" id="QAY69946.1"/>
    </source>
</evidence>
<gene>
    <name evidence="5 8" type="primary">nuoN</name>
    <name evidence="8" type="ORF">ET471_07805</name>
</gene>
<comment type="subcellular location">
    <subcellularLocation>
        <location evidence="5">Cell membrane</location>
        <topology evidence="5">Multi-pass membrane protein</topology>
    </subcellularLocation>
    <subcellularLocation>
        <location evidence="1">Endomembrane system</location>
        <topology evidence="1">Multi-pass membrane protein</topology>
    </subcellularLocation>
    <subcellularLocation>
        <location evidence="6">Membrane</location>
        <topology evidence="6">Multi-pass membrane protein</topology>
    </subcellularLocation>
</comment>
<keyword evidence="9" id="KW-1185">Reference proteome</keyword>
<evidence type="ECO:0000256" key="3">
    <source>
        <dbReference type="ARBA" id="ARBA00022989"/>
    </source>
</evidence>
<evidence type="ECO:0000256" key="6">
    <source>
        <dbReference type="RuleBase" id="RU000320"/>
    </source>
</evidence>
<feature type="transmembrane region" description="Helical" evidence="5">
    <location>
        <begin position="159"/>
        <end position="178"/>
    </location>
</feature>
<dbReference type="GO" id="GO:0005886">
    <property type="term" value="C:plasma membrane"/>
    <property type="evidence" value="ECO:0007669"/>
    <property type="project" value="UniProtKB-SubCell"/>
</dbReference>
<dbReference type="HAMAP" id="MF_00445">
    <property type="entry name" value="NDH1_NuoN_1"/>
    <property type="match status" value="1"/>
</dbReference>
<dbReference type="Pfam" id="PF00361">
    <property type="entry name" value="Proton_antipo_M"/>
    <property type="match status" value="1"/>
</dbReference>
<feature type="transmembrane region" description="Helical" evidence="5">
    <location>
        <begin position="339"/>
        <end position="359"/>
    </location>
</feature>
<keyword evidence="4 5" id="KW-0472">Membrane</keyword>
<evidence type="ECO:0000313" key="9">
    <source>
        <dbReference type="Proteomes" id="UP000292118"/>
    </source>
</evidence>
<keyword evidence="5" id="KW-1003">Cell membrane</keyword>
<dbReference type="InterPro" id="IPR010096">
    <property type="entry name" value="NADH-Q_OxRdtase_suN/2"/>
</dbReference>
<dbReference type="GO" id="GO:0012505">
    <property type="term" value="C:endomembrane system"/>
    <property type="evidence" value="ECO:0007669"/>
    <property type="project" value="UniProtKB-SubCell"/>
</dbReference>
<dbReference type="EC" id="7.1.1.-" evidence="5"/>
<comment type="catalytic activity">
    <reaction evidence="5">
        <text>a quinone + NADH + 5 H(+)(in) = a quinol + NAD(+) + 4 H(+)(out)</text>
        <dbReference type="Rhea" id="RHEA:57888"/>
        <dbReference type="ChEBI" id="CHEBI:15378"/>
        <dbReference type="ChEBI" id="CHEBI:24646"/>
        <dbReference type="ChEBI" id="CHEBI:57540"/>
        <dbReference type="ChEBI" id="CHEBI:57945"/>
        <dbReference type="ChEBI" id="CHEBI:132124"/>
    </reaction>
</comment>
<feature type="transmembrane region" description="Helical" evidence="5">
    <location>
        <begin position="234"/>
        <end position="254"/>
    </location>
</feature>
<proteinExistence type="inferred from homology"/>
<accession>A0A4P6F3Q7</accession>
<sequence length="564" mass="58104">MNDFIPPHIDWAAVSPVLIVLGAGVVGVLVEAFVPARARRTVQLVLSLGALAGAVVAVALLWETVHDHALLVVGDSYDLTPFGLGIQGIVAILAFLAVLVMADRSSGQDAFAPTAAAVPGSRYEEEARRAGLQQTEVFPLTLFSTGGMLLFAATDDLIILFIALEVLSLPLYVLCATARRRRLLSQEAAFKYFLLGAFASALTIFGIALLYGFAGSVHLPVIADALAGRGDTPLQGLHVLAVTGILLVSAGLLFKVGAAPFHTWTPDVYTGAPTPVTGFMAACTKAAAFGALVRVLFYLGQGFDAPTRHEVQVLLWAVALLTMAIGTIVGVVQTDIKRLLAYSSIAHAGFVLVALVGFAEPGAGAVLFYLLAYGLATVGAFAVVGLVRERLATGAGEADAVILGEATHLAQWAGIGRKAPWLTAAFALFLLSMAGIPLTAGFIGKFQVFSAAVDAGAWPLALAGVIASAVAVFFYVRIIVLMVLTPAADAAVEGHDGGAAAPVPGEGTGTLTQARPVARAVVTVMTGWGPATVVVTLCAIGVILLGVLPSWVLDLAAGAVKFVP</sequence>
<dbReference type="RefSeq" id="WP_129187441.1">
    <property type="nucleotide sequence ID" value="NZ_CP035493.1"/>
</dbReference>
<feature type="transmembrane region" description="Helical" evidence="5">
    <location>
        <begin position="311"/>
        <end position="332"/>
    </location>
</feature>
<evidence type="ECO:0000256" key="2">
    <source>
        <dbReference type="ARBA" id="ARBA00022692"/>
    </source>
</evidence>
<evidence type="ECO:0000259" key="7">
    <source>
        <dbReference type="Pfam" id="PF00361"/>
    </source>
</evidence>
<reference evidence="8 9" key="1">
    <citation type="submission" date="2019-01" db="EMBL/GenBank/DDBJ databases">
        <title>Genome sequencing of strain FW10M-9.</title>
        <authorList>
            <person name="Heo J."/>
            <person name="Kim S.-J."/>
            <person name="Kim J.-S."/>
            <person name="Hong S.-B."/>
            <person name="Kwon S.-W."/>
        </authorList>
    </citation>
    <scope>NUCLEOTIDE SEQUENCE [LARGE SCALE GENOMIC DNA]</scope>
    <source>
        <strain evidence="8 9">FW10M-9</strain>
    </source>
</reference>
<feature type="transmembrane region" description="Helical" evidence="5">
    <location>
        <begin position="190"/>
        <end position="214"/>
    </location>
</feature>
<dbReference type="InterPro" id="IPR001750">
    <property type="entry name" value="ND/Mrp_TM"/>
</dbReference>
<keyword evidence="5" id="KW-0813">Transport</keyword>
<feature type="transmembrane region" description="Helical" evidence="5">
    <location>
        <begin position="12"/>
        <end position="34"/>
    </location>
</feature>
<dbReference type="EMBL" id="CP035493">
    <property type="protein sequence ID" value="QAY69946.1"/>
    <property type="molecule type" value="Genomic_DNA"/>
</dbReference>
<evidence type="ECO:0000256" key="1">
    <source>
        <dbReference type="ARBA" id="ARBA00004127"/>
    </source>
</evidence>
<dbReference type="OrthoDB" id="9811718at2"/>
<comment type="function">
    <text evidence="5">NDH-1 shuttles electrons from NADH, via FMN and iron-sulfur (Fe-S) centers, to quinones in the respiratory chain. The immediate electron acceptor for the enzyme in this species is believed to be a menaquinone. Couples the redox reaction to proton translocation (for every two electrons transferred, four hydrogen ions are translocated across the cytoplasmic membrane), and thus conserves the redox energy in a proton gradient.</text>
</comment>
<dbReference type="GO" id="GO:0008137">
    <property type="term" value="F:NADH dehydrogenase (ubiquinone) activity"/>
    <property type="evidence" value="ECO:0007669"/>
    <property type="project" value="InterPro"/>
</dbReference>
<dbReference type="GO" id="GO:0042773">
    <property type="term" value="P:ATP synthesis coupled electron transport"/>
    <property type="evidence" value="ECO:0007669"/>
    <property type="project" value="InterPro"/>
</dbReference>
<dbReference type="GO" id="GO:0050136">
    <property type="term" value="F:NADH dehydrogenase (quinone) (non-electrogenic) activity"/>
    <property type="evidence" value="ECO:0007669"/>
    <property type="project" value="UniProtKB-UniRule"/>
</dbReference>
<dbReference type="PANTHER" id="PTHR22773">
    <property type="entry name" value="NADH DEHYDROGENASE"/>
    <property type="match status" value="1"/>
</dbReference>
<name>A0A4P6F3Q7_9MICO</name>
<feature type="transmembrane region" description="Helical" evidence="5">
    <location>
        <begin position="82"/>
        <end position="102"/>
    </location>
</feature>
<dbReference type="AlphaFoldDB" id="A0A4P6F3Q7"/>